<name>A0ABN3VJZ9_9PSEU</name>
<gene>
    <name evidence="3" type="ORF">GCM10010470_54310</name>
</gene>
<reference evidence="3 4" key="1">
    <citation type="journal article" date="2019" name="Int. J. Syst. Evol. Microbiol.">
        <title>The Global Catalogue of Microorganisms (GCM) 10K type strain sequencing project: providing services to taxonomists for standard genome sequencing and annotation.</title>
        <authorList>
            <consortium name="The Broad Institute Genomics Platform"/>
            <consortium name="The Broad Institute Genome Sequencing Center for Infectious Disease"/>
            <person name="Wu L."/>
            <person name="Ma J."/>
        </authorList>
    </citation>
    <scope>NUCLEOTIDE SEQUENCE [LARGE SCALE GENOMIC DNA]</scope>
    <source>
        <strain evidence="3 4">JCM 9383</strain>
    </source>
</reference>
<evidence type="ECO:0000256" key="1">
    <source>
        <dbReference type="SAM" id="MobiDB-lite"/>
    </source>
</evidence>
<feature type="signal peptide" evidence="2">
    <location>
        <begin position="1"/>
        <end position="21"/>
    </location>
</feature>
<keyword evidence="2" id="KW-0732">Signal</keyword>
<evidence type="ECO:0000256" key="2">
    <source>
        <dbReference type="SAM" id="SignalP"/>
    </source>
</evidence>
<evidence type="ECO:0000313" key="4">
    <source>
        <dbReference type="Proteomes" id="UP001500979"/>
    </source>
</evidence>
<dbReference type="PROSITE" id="PS51257">
    <property type="entry name" value="PROKAR_LIPOPROTEIN"/>
    <property type="match status" value="1"/>
</dbReference>
<comment type="caution">
    <text evidence="3">The sequence shown here is derived from an EMBL/GenBank/DDBJ whole genome shotgun (WGS) entry which is preliminary data.</text>
</comment>
<feature type="chain" id="PRO_5046886385" evidence="2">
    <location>
        <begin position="22"/>
        <end position="55"/>
    </location>
</feature>
<feature type="compositionally biased region" description="Acidic residues" evidence="1">
    <location>
        <begin position="32"/>
        <end position="55"/>
    </location>
</feature>
<organism evidence="3 4">
    <name type="scientific">Saccharopolyspora taberi</name>
    <dbReference type="NCBI Taxonomy" id="60895"/>
    <lineage>
        <taxon>Bacteria</taxon>
        <taxon>Bacillati</taxon>
        <taxon>Actinomycetota</taxon>
        <taxon>Actinomycetes</taxon>
        <taxon>Pseudonocardiales</taxon>
        <taxon>Pseudonocardiaceae</taxon>
        <taxon>Saccharopolyspora</taxon>
    </lineage>
</organism>
<protein>
    <submittedName>
        <fullName evidence="3">Uncharacterized protein</fullName>
    </submittedName>
</protein>
<sequence length="55" mass="5823">MISTRVSKIVLSALFAVAVTAGCDTGAPPADQEQEQDDNQQEQNDDQGGEQEDDG</sequence>
<proteinExistence type="predicted"/>
<dbReference type="EMBL" id="BAAAUX010000023">
    <property type="protein sequence ID" value="GAA2812013.1"/>
    <property type="molecule type" value="Genomic_DNA"/>
</dbReference>
<feature type="region of interest" description="Disordered" evidence="1">
    <location>
        <begin position="23"/>
        <end position="55"/>
    </location>
</feature>
<dbReference type="RefSeq" id="WP_344684443.1">
    <property type="nucleotide sequence ID" value="NZ_BAAAUX010000023.1"/>
</dbReference>
<keyword evidence="4" id="KW-1185">Reference proteome</keyword>
<accession>A0ABN3VJZ9</accession>
<dbReference type="Proteomes" id="UP001500979">
    <property type="component" value="Unassembled WGS sequence"/>
</dbReference>
<evidence type="ECO:0000313" key="3">
    <source>
        <dbReference type="EMBL" id="GAA2812013.1"/>
    </source>
</evidence>